<dbReference type="Pfam" id="PF00127">
    <property type="entry name" value="Copper-bind"/>
    <property type="match status" value="1"/>
</dbReference>
<dbReference type="Gene3D" id="2.120.10.30">
    <property type="entry name" value="TolB, C-terminal domain"/>
    <property type="match status" value="1"/>
</dbReference>
<evidence type="ECO:0000256" key="4">
    <source>
        <dbReference type="ARBA" id="ARBA00023008"/>
    </source>
</evidence>
<dbReference type="CDD" id="cd04233">
    <property type="entry name" value="Auracyanin"/>
    <property type="match status" value="1"/>
</dbReference>
<organism evidence="7 8">
    <name type="scientific">Albibacterium bauzanense</name>
    <dbReference type="NCBI Taxonomy" id="653929"/>
    <lineage>
        <taxon>Bacteria</taxon>
        <taxon>Pseudomonadati</taxon>
        <taxon>Bacteroidota</taxon>
        <taxon>Sphingobacteriia</taxon>
        <taxon>Sphingobacteriales</taxon>
        <taxon>Sphingobacteriaceae</taxon>
        <taxon>Albibacterium</taxon>
    </lineage>
</organism>
<dbReference type="SUPFAM" id="SSF63829">
    <property type="entry name" value="Calcium-dependent phosphotriesterase"/>
    <property type="match status" value="1"/>
</dbReference>
<accession>A0A4R1LUV3</accession>
<dbReference type="PANTHER" id="PTHR33546:SF1">
    <property type="entry name" value="LARGE, MULTIFUNCTIONAL SECRETED PROTEIN"/>
    <property type="match status" value="1"/>
</dbReference>
<dbReference type="InterPro" id="IPR055557">
    <property type="entry name" value="DUF7133"/>
</dbReference>
<dbReference type="InterPro" id="IPR029062">
    <property type="entry name" value="Class_I_gatase-like"/>
</dbReference>
<dbReference type="InterPro" id="IPR011042">
    <property type="entry name" value="6-blade_b-propeller_TolB-like"/>
</dbReference>
<dbReference type="GO" id="GO:0009055">
    <property type="term" value="F:electron transfer activity"/>
    <property type="evidence" value="ECO:0007669"/>
    <property type="project" value="InterPro"/>
</dbReference>
<evidence type="ECO:0000256" key="3">
    <source>
        <dbReference type="ARBA" id="ARBA00022982"/>
    </source>
</evidence>
<sequence length="1226" mass="134500">MKKIFFLMLFSGVLLSSLANGIYNHSINIRDKNDKQQPPGRRAEVLFLGHKDTHHNSGKFAPMLSIPLFARGINITYTTDTNDLNAANLNKYDGLIIYANYDKISPAKEKVIKDFVEGGKGLIPIHSASASFVNSSWYIQAIGGQFKSHKTGHFTAVNVNKTHPVMEGINEFETWDETYVHSNINPDKTVLQERVENGVKEPWTWVRNQGKGRVFYTAYGHNDSTWTNPMFQKLIGNGVLWAIGDKVQAEIAAFKTPKVLYNDTIIVPNYEKRDPAPKFQYALTPEESMDLMQVPVDFEVKLFAAEPDITNPIAMSWDERGRLWIVESVDYPNTFVETDGAANDRIKILEDTDGDGRADKFTIFADSLNIPSSIVFANGGVIISMAPHMVFLKDTDGDDKADLRQEFMEGWGKNDTHAGPSNLRYGFDNKIWGVVGYSGFNNTIDNKSFRFAQGVYRFNPDGTDFEFLANSNNNTWGLGFTEDNNVFVSTANGNHSDYYSMPYQLMQRPFPERIVQASDTQNSNGRPGGRNVAQQVIPLSIIQGHGDMHTLTPNLRQVDVHGGFTAAAGHDFYTARNFPKEYWNRIAFVNEPTGRLTHNAIIERSGAGYKEVDGWNLLASSDEWVGPVQATVGPDGAVWVADWYNFIIQHNPTPGPTVSEGKQFINGQGNAFITPMRDLDRGRIYRIVYKDAKPYTPISLSKDNTAGLLGALESDNLFWRLTAQRLLVENNNKAAIPGLIKLINDKKVDEIGLNGPAINALWTLEGLKVLDGSNSEASQAVVGALSHPSAGVRKAALEVLPKNEQTFALIQKAGLLKDPDLNTRMNAFVVVAQLPTSVEAGKALYTASLDAENAKDEWISKALYAAAIRHQDGFMSSVPAGFKTSGTTELTLTQRVVQGLSNEIYSLARRQGSVGAVAFSPDVVGKEIIIKAAIGRASQQDGRPNGPGGQQVAIDPNAPIQGFIAGQGGRENGYGVFIQDGKLNMIVRQDGKSYVAVSNAALPEKYELVAKLLAGGEMSIEVDGKQVAKGKAPALFTKTLDLNLRSSQDLQEPTNDKIGDYEGTFRFTGSMEDATIELRKPGTAKTVVAETAKPVNAPAQDVTVLQIDVVPNAMAFSKKLVTVKAGQKVRIRIANPDQMQHNLIIIKPGTLNKVGAAADEMALNANAASLSYVPRIPEVLHATKLLDPDESTVLEFTAPSQVGDYPFVCTFPGHWRMMQGVMKVVK</sequence>
<dbReference type="RefSeq" id="WP_132222631.1">
    <property type="nucleotide sequence ID" value="NZ_SMGO01000002.1"/>
</dbReference>
<dbReference type="InterPro" id="IPR028871">
    <property type="entry name" value="BlueCu_1_BS"/>
</dbReference>
<dbReference type="EMBL" id="SMGO01000002">
    <property type="protein sequence ID" value="TCK82632.1"/>
    <property type="molecule type" value="Genomic_DNA"/>
</dbReference>
<evidence type="ECO:0000256" key="5">
    <source>
        <dbReference type="SAM" id="SignalP"/>
    </source>
</evidence>
<gene>
    <name evidence="7" type="ORF">C8N28_1216</name>
</gene>
<proteinExistence type="predicted"/>
<feature type="chain" id="PRO_5020711027" evidence="5">
    <location>
        <begin position="22"/>
        <end position="1226"/>
    </location>
</feature>
<dbReference type="Pfam" id="PF06283">
    <property type="entry name" value="ThuA"/>
    <property type="match status" value="1"/>
</dbReference>
<reference evidence="7 8" key="1">
    <citation type="submission" date="2019-03" db="EMBL/GenBank/DDBJ databases">
        <title>Genomic Encyclopedia of Archaeal and Bacterial Type Strains, Phase II (KMG-II): from individual species to whole genera.</title>
        <authorList>
            <person name="Goeker M."/>
        </authorList>
    </citation>
    <scope>NUCLEOTIDE SEQUENCE [LARGE SCALE GENOMIC DNA]</scope>
    <source>
        <strain evidence="7 8">DSM 22554</strain>
    </source>
</reference>
<keyword evidence="2" id="KW-0479">Metal-binding</keyword>
<protein>
    <submittedName>
        <fullName evidence="7">Putative membrane-bound dehydrogenase-like protein</fullName>
    </submittedName>
</protein>
<dbReference type="InterPro" id="IPR001202">
    <property type="entry name" value="WW_dom"/>
</dbReference>
<dbReference type="InterPro" id="IPR016024">
    <property type="entry name" value="ARM-type_fold"/>
</dbReference>
<dbReference type="OrthoDB" id="9811395at2"/>
<dbReference type="Proteomes" id="UP000294616">
    <property type="component" value="Unassembled WGS sequence"/>
</dbReference>
<evidence type="ECO:0000256" key="2">
    <source>
        <dbReference type="ARBA" id="ARBA00022723"/>
    </source>
</evidence>
<evidence type="ECO:0000256" key="1">
    <source>
        <dbReference type="ARBA" id="ARBA00022448"/>
    </source>
</evidence>
<dbReference type="NCBIfam" id="TIGR02604">
    <property type="entry name" value="Piru_Ver_Nterm"/>
    <property type="match status" value="1"/>
</dbReference>
<dbReference type="InterPro" id="IPR029010">
    <property type="entry name" value="ThuA-like"/>
</dbReference>
<dbReference type="InterPro" id="IPR008972">
    <property type="entry name" value="Cupredoxin"/>
</dbReference>
<dbReference type="Gene3D" id="1.25.10.10">
    <property type="entry name" value="Leucine-rich Repeat Variant"/>
    <property type="match status" value="1"/>
</dbReference>
<dbReference type="InterPro" id="IPR011989">
    <property type="entry name" value="ARM-like"/>
</dbReference>
<dbReference type="SUPFAM" id="SSF48371">
    <property type="entry name" value="ARM repeat"/>
    <property type="match status" value="1"/>
</dbReference>
<evidence type="ECO:0000313" key="7">
    <source>
        <dbReference type="EMBL" id="TCK82632.1"/>
    </source>
</evidence>
<dbReference type="PROSITE" id="PS01159">
    <property type="entry name" value="WW_DOMAIN_1"/>
    <property type="match status" value="1"/>
</dbReference>
<dbReference type="GO" id="GO:0005507">
    <property type="term" value="F:copper ion binding"/>
    <property type="evidence" value="ECO:0007669"/>
    <property type="project" value="InterPro"/>
</dbReference>
<evidence type="ECO:0000313" key="8">
    <source>
        <dbReference type="Proteomes" id="UP000294616"/>
    </source>
</evidence>
<dbReference type="PANTHER" id="PTHR33546">
    <property type="entry name" value="LARGE, MULTIFUNCTIONAL SECRETED PROTEIN-RELATED"/>
    <property type="match status" value="1"/>
</dbReference>
<feature type="signal peptide" evidence="5">
    <location>
        <begin position="1"/>
        <end position="21"/>
    </location>
</feature>
<evidence type="ECO:0000259" key="6">
    <source>
        <dbReference type="PROSITE" id="PS01159"/>
    </source>
</evidence>
<dbReference type="PROSITE" id="PS00196">
    <property type="entry name" value="COPPER_BLUE"/>
    <property type="match status" value="1"/>
</dbReference>
<dbReference type="InterPro" id="IPR013428">
    <property type="entry name" value="Membrane-bound_put_N"/>
</dbReference>
<dbReference type="Gene3D" id="3.40.50.880">
    <property type="match status" value="1"/>
</dbReference>
<dbReference type="AlphaFoldDB" id="A0A4R1LUV3"/>
<comment type="caution">
    <text evidence="7">The sequence shown here is derived from an EMBL/GenBank/DDBJ whole genome shotgun (WGS) entry which is preliminary data.</text>
</comment>
<dbReference type="InterPro" id="IPR000923">
    <property type="entry name" value="BlueCu_1"/>
</dbReference>
<keyword evidence="1" id="KW-0813">Transport</keyword>
<dbReference type="SUPFAM" id="SSF52317">
    <property type="entry name" value="Class I glutamine amidotransferase-like"/>
    <property type="match status" value="1"/>
</dbReference>
<name>A0A4R1LUV3_9SPHI</name>
<dbReference type="Pfam" id="PF23500">
    <property type="entry name" value="DUF7133"/>
    <property type="match status" value="1"/>
</dbReference>
<feature type="domain" description="WW" evidence="6">
    <location>
        <begin position="203"/>
        <end position="229"/>
    </location>
</feature>
<dbReference type="Gene3D" id="2.60.40.420">
    <property type="entry name" value="Cupredoxins - blue copper proteins"/>
    <property type="match status" value="1"/>
</dbReference>
<keyword evidence="4" id="KW-0186">Copper</keyword>
<keyword evidence="8" id="KW-1185">Reference proteome</keyword>
<keyword evidence="5" id="KW-0732">Signal</keyword>
<dbReference type="SUPFAM" id="SSF49503">
    <property type="entry name" value="Cupredoxins"/>
    <property type="match status" value="1"/>
</dbReference>
<keyword evidence="3" id="KW-0249">Electron transport</keyword>